<dbReference type="CDD" id="cd01335">
    <property type="entry name" value="Radical_SAM"/>
    <property type="match status" value="1"/>
</dbReference>
<keyword evidence="3" id="KW-0408">Iron</keyword>
<sequence length="305" mass="34688">MLDNPGDGIKIRASIGTLARIGIAQVKLEAYPRTAYLLLPGGCSGSCLFCPQWIKESRVSRVSWPEVELEYILNAQMLFERVCIQSVLRRMFWEDLVKISSLFEIPVSISTNPVGERELLELRKNSQMIGIGIDAASSSLFEAIRRPGSFESYLKFFEKSLRIYGKGNVYVHLIAGLGEDLKDMVRIMSYIYDRGGAVALFAFTPVPGTPLQDREPPPITYYRFIQIVNYSLKEGIPLERIGSLDPDDYKEAFLTSGCPGCNRPFYNERPGGKLYNFPSRELLESRWEEVREEVRASLEYLRFLP</sequence>
<dbReference type="SMART" id="SM00729">
    <property type="entry name" value="Elp3"/>
    <property type="match status" value="1"/>
</dbReference>
<dbReference type="RefSeq" id="WP_125741605.1">
    <property type="nucleotide sequence ID" value="NZ_RCOR01000022.1"/>
</dbReference>
<dbReference type="InterPro" id="IPR058240">
    <property type="entry name" value="rSAM_sf"/>
</dbReference>
<dbReference type="SFLD" id="SFLDS00029">
    <property type="entry name" value="Radical_SAM"/>
    <property type="match status" value="1"/>
</dbReference>
<organism evidence="6 7">
    <name type="scientific">Candidatus Korarchaeum cryptofilum</name>
    <dbReference type="NCBI Taxonomy" id="498846"/>
    <lineage>
        <taxon>Archaea</taxon>
        <taxon>Thermoproteota</taxon>
        <taxon>Candidatus Korarchaeia</taxon>
        <taxon>Candidatus Korarchaeales</taxon>
        <taxon>Candidatus Korarchaeaceae</taxon>
        <taxon>Candidatus Korarchaeum</taxon>
    </lineage>
</organism>
<dbReference type="PROSITE" id="PS51918">
    <property type="entry name" value="RADICAL_SAM"/>
    <property type="match status" value="1"/>
</dbReference>
<name>A0A3R9PA72_9CREN</name>
<dbReference type="GO" id="GO:0003824">
    <property type="term" value="F:catalytic activity"/>
    <property type="evidence" value="ECO:0007669"/>
    <property type="project" value="InterPro"/>
</dbReference>
<dbReference type="SUPFAM" id="SSF102114">
    <property type="entry name" value="Radical SAM enzymes"/>
    <property type="match status" value="1"/>
</dbReference>
<dbReference type="InterPro" id="IPR007197">
    <property type="entry name" value="rSAM"/>
</dbReference>
<dbReference type="GO" id="GO:0046872">
    <property type="term" value="F:metal ion binding"/>
    <property type="evidence" value="ECO:0007669"/>
    <property type="project" value="UniProtKB-KW"/>
</dbReference>
<evidence type="ECO:0000256" key="4">
    <source>
        <dbReference type="ARBA" id="ARBA00023014"/>
    </source>
</evidence>
<feature type="domain" description="Radical SAM core" evidence="5">
    <location>
        <begin position="29"/>
        <end position="237"/>
    </location>
</feature>
<dbReference type="InterPro" id="IPR013785">
    <property type="entry name" value="Aldolase_TIM"/>
</dbReference>
<evidence type="ECO:0000256" key="1">
    <source>
        <dbReference type="ARBA" id="ARBA00022691"/>
    </source>
</evidence>
<evidence type="ECO:0000259" key="5">
    <source>
        <dbReference type="PROSITE" id="PS51918"/>
    </source>
</evidence>
<keyword evidence="4" id="KW-0411">Iron-sulfur</keyword>
<dbReference type="Gene3D" id="3.20.20.70">
    <property type="entry name" value="Aldolase class I"/>
    <property type="match status" value="1"/>
</dbReference>
<gene>
    <name evidence="6" type="ORF">D9Q81_04525</name>
</gene>
<evidence type="ECO:0000313" key="6">
    <source>
        <dbReference type="EMBL" id="RSN69064.1"/>
    </source>
</evidence>
<reference evidence="6 7" key="1">
    <citation type="submission" date="2018-10" db="EMBL/GenBank/DDBJ databases">
        <title>Co-occurring genomic capacity for anaerobic methane metabolism and dissimilatory sulfite reduction discovered in the Korarchaeota.</title>
        <authorList>
            <person name="Mckay L.J."/>
            <person name="Dlakic M."/>
            <person name="Fields M.W."/>
            <person name="Delmont T.O."/>
            <person name="Eren A.M."/>
            <person name="Jay Z.J."/>
            <person name="Klingelsmith K.B."/>
            <person name="Rusch D.B."/>
            <person name="Inskeep W.P."/>
        </authorList>
    </citation>
    <scope>NUCLEOTIDE SEQUENCE [LARGE SCALE GENOMIC DNA]</scope>
    <source>
        <strain evidence="6 7">WS</strain>
    </source>
</reference>
<dbReference type="SFLD" id="SFLDG01098">
    <property type="entry name" value="Uncharacterised_Radical_SAM_Su"/>
    <property type="match status" value="1"/>
</dbReference>
<dbReference type="EMBL" id="RCOR01000022">
    <property type="protein sequence ID" value="RSN69064.1"/>
    <property type="molecule type" value="Genomic_DNA"/>
</dbReference>
<accession>A0A3R9PA72</accession>
<proteinExistence type="predicted"/>
<dbReference type="AlphaFoldDB" id="A0A3R9PA72"/>
<dbReference type="InterPro" id="IPR006638">
    <property type="entry name" value="Elp3/MiaA/NifB-like_rSAM"/>
</dbReference>
<dbReference type="Pfam" id="PF04055">
    <property type="entry name" value="Radical_SAM"/>
    <property type="match status" value="1"/>
</dbReference>
<comment type="caution">
    <text evidence="6">The sequence shown here is derived from an EMBL/GenBank/DDBJ whole genome shotgun (WGS) entry which is preliminary data.</text>
</comment>
<dbReference type="GO" id="GO:0051536">
    <property type="term" value="F:iron-sulfur cluster binding"/>
    <property type="evidence" value="ECO:0007669"/>
    <property type="project" value="UniProtKB-KW"/>
</dbReference>
<evidence type="ECO:0000256" key="2">
    <source>
        <dbReference type="ARBA" id="ARBA00022723"/>
    </source>
</evidence>
<protein>
    <submittedName>
        <fullName evidence="6">Radical SAM protein</fullName>
    </submittedName>
</protein>
<evidence type="ECO:0000256" key="3">
    <source>
        <dbReference type="ARBA" id="ARBA00023004"/>
    </source>
</evidence>
<keyword evidence="1" id="KW-0949">S-adenosyl-L-methionine</keyword>
<keyword evidence="2" id="KW-0479">Metal-binding</keyword>
<evidence type="ECO:0000313" key="7">
    <source>
        <dbReference type="Proteomes" id="UP000278149"/>
    </source>
</evidence>
<dbReference type="Proteomes" id="UP000278149">
    <property type="component" value="Unassembled WGS sequence"/>
</dbReference>